<dbReference type="Pfam" id="PF17245">
    <property type="entry name" value="CDC24_OB2"/>
    <property type="match status" value="1"/>
</dbReference>
<dbReference type="PANTHER" id="PTHR36033:SF1">
    <property type="entry name" value="NUCLEIC ACID-BINDING PROTEINS SUPERFAMILY"/>
    <property type="match status" value="1"/>
</dbReference>
<dbReference type="PANTHER" id="PTHR36033">
    <property type="entry name" value="NUCLEIC ACID-BINDING PROTEINS SUPERFAMILY"/>
    <property type="match status" value="1"/>
</dbReference>
<dbReference type="Pfam" id="PF17244">
    <property type="entry name" value="CDC24_OB3"/>
    <property type="match status" value="1"/>
</dbReference>
<dbReference type="AlphaFoldDB" id="A0AAV9BNI3"/>
<proteinExistence type="predicted"/>
<reference evidence="5" key="1">
    <citation type="journal article" date="2023" name="Nat. Commun.">
        <title>Diploid and tetraploid genomes of Acorus and the evolution of monocots.</title>
        <authorList>
            <person name="Ma L."/>
            <person name="Liu K.W."/>
            <person name="Li Z."/>
            <person name="Hsiao Y.Y."/>
            <person name="Qi Y."/>
            <person name="Fu T."/>
            <person name="Tang G.D."/>
            <person name="Zhang D."/>
            <person name="Sun W.H."/>
            <person name="Liu D.K."/>
            <person name="Li Y."/>
            <person name="Chen G.Z."/>
            <person name="Liu X.D."/>
            <person name="Liao X.Y."/>
            <person name="Jiang Y.T."/>
            <person name="Yu X."/>
            <person name="Hao Y."/>
            <person name="Huang J."/>
            <person name="Zhao X.W."/>
            <person name="Ke S."/>
            <person name="Chen Y.Y."/>
            <person name="Wu W.L."/>
            <person name="Hsu J.L."/>
            <person name="Lin Y.F."/>
            <person name="Huang M.D."/>
            <person name="Li C.Y."/>
            <person name="Huang L."/>
            <person name="Wang Z.W."/>
            <person name="Zhao X."/>
            <person name="Zhong W.Y."/>
            <person name="Peng D.H."/>
            <person name="Ahmad S."/>
            <person name="Lan S."/>
            <person name="Zhang J.S."/>
            <person name="Tsai W.C."/>
            <person name="Van de Peer Y."/>
            <person name="Liu Z.J."/>
        </authorList>
    </citation>
    <scope>NUCLEOTIDE SEQUENCE</scope>
    <source>
        <strain evidence="5">SCP</strain>
    </source>
</reference>
<dbReference type="Pfam" id="PF17246">
    <property type="entry name" value="CDC24_OB1"/>
    <property type="match status" value="1"/>
</dbReference>
<dbReference type="EMBL" id="JAUJYN010000002">
    <property type="protein sequence ID" value="KAK1277629.1"/>
    <property type="molecule type" value="Genomic_DNA"/>
</dbReference>
<sequence length="673" mass="74958">MSSTSLQPIHYEDDNSAIVDGDDAFLGFIEHARSVLSSPPPPSEEEDQGTNGGDEVARGPCWSWIVSRVLKTCVAYSSGVTSAILLSDLFQAWNEQNKSMTSKRRSDHLIPSRNRHRRARLPNTVTMDSIHEKSFLSTNSVLEAVVLDVFLLPGTDIYMVNLGDLWSSNTIEIYLHRRYYNLVDLDHGILKKGREIFLTGCCLRTAAEGPGHTRLLPTEYMVVLLDEDQDDDAMLLGAQFCSDSFSSISLDAVQNGASYSFYARIESIGPLEVQEKFGSLQRKQITLIDNDGFKLKFLLWGEQVLLTNFFSIGSMLALDRPYIANAVDCSIETSEEICLEYGSATQLYMVPFVQHKEQVMLASTQSRYQGSLLASSLDQTQSCKPSQVSLPCDSQGSINFSNYPFRIFVADLHNKMTGISLYGVVTNIYRERHTNDTAFSLTIEDTTGAIAVKLHFIRSWSFGRLGSGHTIFISGLTCSMTKTNRLKVEWFEKNDGASLVNLSCLPAILNSSCLHQLSHLSGLSNKTNMTCICSVRLDQVEHHHVTARFTHAICGNFVGEGSDGSVLCDFCRCTCHSETVRSFHLKVTIAADESAKLMAWCSCQTAAEILQISPDEFYALPEDEQAMYLYTLENERYMVAIVNCKKGVDELGSSLDQANDFITWEIARAMKCE</sequence>
<comment type="caution">
    <text evidence="5">The sequence shown here is derived from an EMBL/GenBank/DDBJ whole genome shotgun (WGS) entry which is preliminary data.</text>
</comment>
<feature type="domain" description="Cell division control protein 24 OB" evidence="4">
    <location>
        <begin position="25"/>
        <end position="155"/>
    </location>
</feature>
<gene>
    <name evidence="5" type="ORF">QJS04_geneDACA007060</name>
</gene>
<evidence type="ECO:0000259" key="2">
    <source>
        <dbReference type="Pfam" id="PF17244"/>
    </source>
</evidence>
<feature type="domain" description="Cell division control protein 24 OB" evidence="3">
    <location>
        <begin position="162"/>
        <end position="291"/>
    </location>
</feature>
<feature type="region of interest" description="Disordered" evidence="1">
    <location>
        <begin position="34"/>
        <end position="55"/>
    </location>
</feature>
<dbReference type="Proteomes" id="UP001179952">
    <property type="component" value="Unassembled WGS sequence"/>
</dbReference>
<evidence type="ECO:0000313" key="5">
    <source>
        <dbReference type="EMBL" id="KAK1277629.1"/>
    </source>
</evidence>
<evidence type="ECO:0000259" key="3">
    <source>
        <dbReference type="Pfam" id="PF17245"/>
    </source>
</evidence>
<feature type="domain" description="Cell division control protein 24 OB" evidence="2">
    <location>
        <begin position="411"/>
        <end position="632"/>
    </location>
</feature>
<name>A0AAV9BNI3_ACOGR</name>
<keyword evidence="6" id="KW-1185">Reference proteome</keyword>
<evidence type="ECO:0000313" key="6">
    <source>
        <dbReference type="Proteomes" id="UP001179952"/>
    </source>
</evidence>
<dbReference type="InterPro" id="IPR035201">
    <property type="entry name" value="Cdc24_OB1"/>
</dbReference>
<protein>
    <submittedName>
        <fullName evidence="5">Uncharacterized protein</fullName>
    </submittedName>
</protein>
<accession>A0AAV9BNI3</accession>
<dbReference type="InterPro" id="IPR035200">
    <property type="entry name" value="Cdc24_OB2"/>
</dbReference>
<evidence type="ECO:0000256" key="1">
    <source>
        <dbReference type="SAM" id="MobiDB-lite"/>
    </source>
</evidence>
<dbReference type="InterPro" id="IPR035203">
    <property type="entry name" value="Cdc24_OB3"/>
</dbReference>
<organism evidence="5 6">
    <name type="scientific">Acorus gramineus</name>
    <name type="common">Dwarf sweet flag</name>
    <dbReference type="NCBI Taxonomy" id="55184"/>
    <lineage>
        <taxon>Eukaryota</taxon>
        <taxon>Viridiplantae</taxon>
        <taxon>Streptophyta</taxon>
        <taxon>Embryophyta</taxon>
        <taxon>Tracheophyta</taxon>
        <taxon>Spermatophyta</taxon>
        <taxon>Magnoliopsida</taxon>
        <taxon>Liliopsida</taxon>
        <taxon>Acoraceae</taxon>
        <taxon>Acorus</taxon>
    </lineage>
</organism>
<reference evidence="5" key="2">
    <citation type="submission" date="2023-06" db="EMBL/GenBank/DDBJ databases">
        <authorList>
            <person name="Ma L."/>
            <person name="Liu K.-W."/>
            <person name="Li Z."/>
            <person name="Hsiao Y.-Y."/>
            <person name="Qi Y."/>
            <person name="Fu T."/>
            <person name="Tang G."/>
            <person name="Zhang D."/>
            <person name="Sun W.-H."/>
            <person name="Liu D.-K."/>
            <person name="Li Y."/>
            <person name="Chen G.-Z."/>
            <person name="Liu X.-D."/>
            <person name="Liao X.-Y."/>
            <person name="Jiang Y.-T."/>
            <person name="Yu X."/>
            <person name="Hao Y."/>
            <person name="Huang J."/>
            <person name="Zhao X.-W."/>
            <person name="Ke S."/>
            <person name="Chen Y.-Y."/>
            <person name="Wu W.-L."/>
            <person name="Hsu J.-L."/>
            <person name="Lin Y.-F."/>
            <person name="Huang M.-D."/>
            <person name="Li C.-Y."/>
            <person name="Huang L."/>
            <person name="Wang Z.-W."/>
            <person name="Zhao X."/>
            <person name="Zhong W.-Y."/>
            <person name="Peng D.-H."/>
            <person name="Ahmad S."/>
            <person name="Lan S."/>
            <person name="Zhang J.-S."/>
            <person name="Tsai W.-C."/>
            <person name="Van De Peer Y."/>
            <person name="Liu Z.-J."/>
        </authorList>
    </citation>
    <scope>NUCLEOTIDE SEQUENCE</scope>
    <source>
        <strain evidence="5">SCP</strain>
        <tissue evidence="5">Leaves</tissue>
    </source>
</reference>
<evidence type="ECO:0000259" key="4">
    <source>
        <dbReference type="Pfam" id="PF17246"/>
    </source>
</evidence>